<comment type="caution">
    <text evidence="4">The sequence shown here is derived from an EMBL/GenBank/DDBJ whole genome shotgun (WGS) entry which is preliminary data.</text>
</comment>
<evidence type="ECO:0000259" key="3">
    <source>
        <dbReference type="Pfam" id="PF25425"/>
    </source>
</evidence>
<evidence type="ECO:0000256" key="1">
    <source>
        <dbReference type="SAM" id="Coils"/>
    </source>
</evidence>
<organism evidence="4 5">
    <name type="scientific">Savagea serpentis</name>
    <dbReference type="NCBI Taxonomy" id="2785297"/>
    <lineage>
        <taxon>Bacteria</taxon>
        <taxon>Bacillati</taxon>
        <taxon>Bacillota</taxon>
        <taxon>Bacilli</taxon>
        <taxon>Bacillales</taxon>
        <taxon>Caryophanaceae</taxon>
        <taxon>Savagea</taxon>
    </lineage>
</organism>
<protein>
    <submittedName>
        <fullName evidence="4">Uncharacterized protein</fullName>
    </submittedName>
</protein>
<gene>
    <name evidence="4" type="ORF">IRY55_00265</name>
</gene>
<evidence type="ECO:0000313" key="5">
    <source>
        <dbReference type="Proteomes" id="UP000622653"/>
    </source>
</evidence>
<proteinExistence type="predicted"/>
<dbReference type="InterPro" id="IPR057359">
    <property type="entry name" value="YfjL_N"/>
</dbReference>
<dbReference type="AlphaFoldDB" id="A0A8J7GHJ9"/>
<feature type="domain" description="YfjL-like C-terminal" evidence="2">
    <location>
        <begin position="111"/>
        <end position="241"/>
    </location>
</feature>
<accession>A0A8J7GHJ9</accession>
<dbReference type="Pfam" id="PF24911">
    <property type="entry name" value="YfjL_C"/>
    <property type="match status" value="1"/>
</dbReference>
<feature type="coiled-coil region" evidence="1">
    <location>
        <begin position="163"/>
        <end position="190"/>
    </location>
</feature>
<dbReference type="InterPro" id="IPR056905">
    <property type="entry name" value="YfjL_C"/>
</dbReference>
<dbReference type="RefSeq" id="WP_194561260.1">
    <property type="nucleotide sequence ID" value="NZ_JADKPV010000001.1"/>
</dbReference>
<feature type="domain" description="YfjL-like N-terminal" evidence="3">
    <location>
        <begin position="1"/>
        <end position="94"/>
    </location>
</feature>
<dbReference type="EMBL" id="JADKPV010000001">
    <property type="protein sequence ID" value="MBF4499775.1"/>
    <property type="molecule type" value="Genomic_DNA"/>
</dbReference>
<dbReference type="Pfam" id="PF25425">
    <property type="entry name" value="YfjL_N"/>
    <property type="match status" value="1"/>
</dbReference>
<evidence type="ECO:0000313" key="4">
    <source>
        <dbReference type="EMBL" id="MBF4499775.1"/>
    </source>
</evidence>
<keyword evidence="1" id="KW-0175">Coiled coil</keyword>
<evidence type="ECO:0000259" key="2">
    <source>
        <dbReference type="Pfam" id="PF24911"/>
    </source>
</evidence>
<keyword evidence="5" id="KW-1185">Reference proteome</keyword>
<dbReference type="Proteomes" id="UP000622653">
    <property type="component" value="Unassembled WGS sequence"/>
</dbReference>
<sequence>MKKKIWLGIAITVTLVFAFIANAFTGNPLSKMIAKQNTEQFLQKTYPEETFHIERGWYNFKTGTYDFIVTGNQLPQEVEMMRAGFFGQHPHYDGVRDSRMDTSLNRRLNEQAGAYLVEAFRSGAPNVRGVDMTFSVMRGELPTHTDWSPTLSFVEEPWLMIMMDATNVSVEQFEEEVQFMQQTLEDLGIQYRSASVNAQLWDEDTYELNRQEAETNPELEIDRDDFWYLRYFASFHPKTKKIETEVYDQ</sequence>
<name>A0A8J7GHJ9_9BACL</name>
<reference evidence="4" key="1">
    <citation type="submission" date="2020-11" db="EMBL/GenBank/DDBJ databases">
        <title>Multidrug resistant novel bacterium Savagea serpentis sp. nov., isolated from the scats of a vine snake (Ahaetulla nasuta).</title>
        <authorList>
            <person name="Venkata Ramana V."/>
            <person name="Vikas Patil S."/>
            <person name="Yogita Lugani V."/>
        </authorList>
    </citation>
    <scope>NUCLEOTIDE SEQUENCE</scope>
    <source>
        <strain evidence="4">SN6</strain>
    </source>
</reference>